<sequence length="135" mass="15612">MTTTGWKSDIGFSVFQGGWERRGFFFDGVYENFCGVRVLQDGSGSHYIDLMLGEDIVWSCLWRARCVQAKPRVFGGDILITWLGFSPRNYHYALVNSRLRKKTTTRVFAQYDHSDCIFGVGITWLVSVYKEIYLK</sequence>
<gene>
    <name evidence="1" type="ORF">QG37_06965</name>
</gene>
<accession>A0A0L0NR71</accession>
<protein>
    <submittedName>
        <fullName evidence="1">Uncharacterized protein</fullName>
    </submittedName>
</protein>
<organism evidence="1 2">
    <name type="scientific">Candidozyma auris</name>
    <name type="common">Yeast</name>
    <name type="synonym">Candida auris</name>
    <dbReference type="NCBI Taxonomy" id="498019"/>
    <lineage>
        <taxon>Eukaryota</taxon>
        <taxon>Fungi</taxon>
        <taxon>Dikarya</taxon>
        <taxon>Ascomycota</taxon>
        <taxon>Saccharomycotina</taxon>
        <taxon>Pichiomycetes</taxon>
        <taxon>Metschnikowiaceae</taxon>
        <taxon>Candidozyma</taxon>
    </lineage>
</organism>
<comment type="caution">
    <text evidence="1">The sequence shown here is derived from an EMBL/GenBank/DDBJ whole genome shotgun (WGS) entry which is preliminary data.</text>
</comment>
<dbReference type="EMBL" id="LGST01000051">
    <property type="protein sequence ID" value="KND96667.1"/>
    <property type="molecule type" value="Genomic_DNA"/>
</dbReference>
<proteinExistence type="predicted"/>
<dbReference type="AlphaFoldDB" id="A0A0L0NR71"/>
<evidence type="ECO:0000313" key="2">
    <source>
        <dbReference type="Proteomes" id="UP000037122"/>
    </source>
</evidence>
<name>A0A0L0NR71_CANAR</name>
<dbReference type="Proteomes" id="UP000037122">
    <property type="component" value="Unassembled WGS sequence"/>
</dbReference>
<evidence type="ECO:0000313" key="1">
    <source>
        <dbReference type="EMBL" id="KND96667.1"/>
    </source>
</evidence>
<dbReference type="VEuPathDB" id="FungiDB:QG37_06965"/>
<reference evidence="2" key="1">
    <citation type="journal article" date="2015" name="BMC Genomics">
        <title>Draft genome of a commonly misdiagnosed multidrug resistant pathogen Candida auris.</title>
        <authorList>
            <person name="Chatterjee S."/>
            <person name="Alampalli S.V."/>
            <person name="Nageshan R.K."/>
            <person name="Chettiar S.T."/>
            <person name="Joshi S."/>
            <person name="Tatu U.S."/>
        </authorList>
    </citation>
    <scope>NUCLEOTIDE SEQUENCE [LARGE SCALE GENOMIC DNA]</scope>
    <source>
        <strain evidence="2">6684</strain>
    </source>
</reference>